<evidence type="ECO:0000313" key="2">
    <source>
        <dbReference type="Proteomes" id="UP000821845"/>
    </source>
</evidence>
<dbReference type="Proteomes" id="UP000821845">
    <property type="component" value="Chromosome 1"/>
</dbReference>
<dbReference type="EMBL" id="CM023481">
    <property type="protein sequence ID" value="KAH6946630.1"/>
    <property type="molecule type" value="Genomic_DNA"/>
</dbReference>
<accession>A0ACB7TI71</accession>
<sequence length="215" mass="24370">MSDSLGSNEKPGSLPTSQGILKPPRLVLDNQETASQASGAMHNGEPENKKAHLDDDKDDDKTSTYERTITTKSVSQSFSPNVLTALAITLPPTQAAPRTRPLRNCVDMNLSMEDSRDAMKPHQILTSFIRRKDSSIRGHRNHNGRENHRETHQGNQQEYSEEHNQEDLSQSTLLMRRSFKYPRDNRQKKRHVSPSDPTCSIEKQHQLMAPTLLHQ</sequence>
<protein>
    <submittedName>
        <fullName evidence="1">Uncharacterized protein</fullName>
    </submittedName>
</protein>
<gene>
    <name evidence="1" type="ORF">HPB50_014252</name>
</gene>
<comment type="caution">
    <text evidence="1">The sequence shown here is derived from an EMBL/GenBank/DDBJ whole genome shotgun (WGS) entry which is preliminary data.</text>
</comment>
<reference evidence="1" key="1">
    <citation type="submission" date="2020-05" db="EMBL/GenBank/DDBJ databases">
        <title>Large-scale comparative analyses of tick genomes elucidate their genetic diversity and vector capacities.</title>
        <authorList>
            <person name="Jia N."/>
            <person name="Wang J."/>
            <person name="Shi W."/>
            <person name="Du L."/>
            <person name="Sun Y."/>
            <person name="Zhan W."/>
            <person name="Jiang J."/>
            <person name="Wang Q."/>
            <person name="Zhang B."/>
            <person name="Ji P."/>
            <person name="Sakyi L.B."/>
            <person name="Cui X."/>
            <person name="Yuan T."/>
            <person name="Jiang B."/>
            <person name="Yang W."/>
            <person name="Lam T.T.-Y."/>
            <person name="Chang Q."/>
            <person name="Ding S."/>
            <person name="Wang X."/>
            <person name="Zhu J."/>
            <person name="Ruan X."/>
            <person name="Zhao L."/>
            <person name="Wei J."/>
            <person name="Que T."/>
            <person name="Du C."/>
            <person name="Cheng J."/>
            <person name="Dai P."/>
            <person name="Han X."/>
            <person name="Huang E."/>
            <person name="Gao Y."/>
            <person name="Liu J."/>
            <person name="Shao H."/>
            <person name="Ye R."/>
            <person name="Li L."/>
            <person name="Wei W."/>
            <person name="Wang X."/>
            <person name="Wang C."/>
            <person name="Yang T."/>
            <person name="Huo Q."/>
            <person name="Li W."/>
            <person name="Guo W."/>
            <person name="Chen H."/>
            <person name="Zhou L."/>
            <person name="Ni X."/>
            <person name="Tian J."/>
            <person name="Zhou Y."/>
            <person name="Sheng Y."/>
            <person name="Liu T."/>
            <person name="Pan Y."/>
            <person name="Xia L."/>
            <person name="Li J."/>
            <person name="Zhao F."/>
            <person name="Cao W."/>
        </authorList>
    </citation>
    <scope>NUCLEOTIDE SEQUENCE</scope>
    <source>
        <strain evidence="1">Hyas-2018</strain>
    </source>
</reference>
<proteinExistence type="predicted"/>
<name>A0ACB7TI71_HYAAI</name>
<organism evidence="1 2">
    <name type="scientific">Hyalomma asiaticum</name>
    <name type="common">Tick</name>
    <dbReference type="NCBI Taxonomy" id="266040"/>
    <lineage>
        <taxon>Eukaryota</taxon>
        <taxon>Metazoa</taxon>
        <taxon>Ecdysozoa</taxon>
        <taxon>Arthropoda</taxon>
        <taxon>Chelicerata</taxon>
        <taxon>Arachnida</taxon>
        <taxon>Acari</taxon>
        <taxon>Parasitiformes</taxon>
        <taxon>Ixodida</taxon>
        <taxon>Ixodoidea</taxon>
        <taxon>Ixodidae</taxon>
        <taxon>Hyalomminae</taxon>
        <taxon>Hyalomma</taxon>
    </lineage>
</organism>
<evidence type="ECO:0000313" key="1">
    <source>
        <dbReference type="EMBL" id="KAH6946630.1"/>
    </source>
</evidence>
<keyword evidence="2" id="KW-1185">Reference proteome</keyword>